<protein>
    <recommendedName>
        <fullName evidence="3">Nucleotidyl transferase AbiEii/AbiGii toxin family protein</fullName>
    </recommendedName>
</protein>
<comment type="caution">
    <text evidence="1">The sequence shown here is derived from an EMBL/GenBank/DDBJ whole genome shotgun (WGS) entry which is preliminary data.</text>
</comment>
<name>A0ABQ3SV59_9ACTN</name>
<gene>
    <name evidence="1" type="ORF">Snoj_57250</name>
</gene>
<dbReference type="Proteomes" id="UP000613974">
    <property type="component" value="Unassembled WGS sequence"/>
</dbReference>
<proteinExistence type="predicted"/>
<reference evidence="2" key="1">
    <citation type="submission" date="2023-07" db="EMBL/GenBank/DDBJ databases">
        <title>Whole genome shotgun sequence of Streptomyces nojiriensis NBRC 13794.</title>
        <authorList>
            <person name="Komaki H."/>
            <person name="Tamura T."/>
        </authorList>
    </citation>
    <scope>NUCLEOTIDE SEQUENCE [LARGE SCALE GENOMIC DNA]</scope>
    <source>
        <strain evidence="2">NBRC 13794</strain>
    </source>
</reference>
<evidence type="ECO:0000313" key="2">
    <source>
        <dbReference type="Proteomes" id="UP000613974"/>
    </source>
</evidence>
<evidence type="ECO:0008006" key="3">
    <source>
        <dbReference type="Google" id="ProtNLM"/>
    </source>
</evidence>
<dbReference type="GeneID" id="95590042"/>
<keyword evidence="2" id="KW-1185">Reference proteome</keyword>
<dbReference type="EMBL" id="BNEC01000005">
    <property type="protein sequence ID" value="GHI71807.1"/>
    <property type="molecule type" value="Genomic_DNA"/>
</dbReference>
<sequence length="320" mass="34595">MTGTGGQDAVGDDWRRRRIGLPRTSTAGLDAAGPEARVFDPALKHFADGYRITDAAVDDALRPAWRAARRTALDVVARGVARSGWADSLVLRGSMLMAGWFGAAAREPHDLDFVVVPQDWAIEEPRTGKLLAAVAEAAERAADEHGGLVMAAGAAVSEDIWTYERVPGRRLVLPWSAPGLPGGQVQLDFVFNERLPAAPEPADVAGVRLRAATPELSPAWKLVWLATDMYPQGKDLYDAVLLAERCTAPYELVHTVFRESGEYFPPQAPSDTPLTLEAFSEVERADWDTFRADYPGIPGSAESHAERLLAALEPTFAGRG</sequence>
<dbReference type="Pfam" id="PF08843">
    <property type="entry name" value="AbiEii"/>
    <property type="match status" value="1"/>
</dbReference>
<accession>A0ABQ3SV59</accession>
<organism evidence="1 2">
    <name type="scientific">Streptomyces nojiriensis</name>
    <dbReference type="NCBI Taxonomy" id="66374"/>
    <lineage>
        <taxon>Bacteria</taxon>
        <taxon>Bacillati</taxon>
        <taxon>Actinomycetota</taxon>
        <taxon>Actinomycetes</taxon>
        <taxon>Kitasatosporales</taxon>
        <taxon>Streptomycetaceae</taxon>
        <taxon>Streptomyces</taxon>
    </lineage>
</organism>
<evidence type="ECO:0000313" key="1">
    <source>
        <dbReference type="EMBL" id="GHI71807.1"/>
    </source>
</evidence>
<dbReference type="InterPro" id="IPR014942">
    <property type="entry name" value="AbiEii"/>
</dbReference>
<dbReference type="RefSeq" id="WP_229875215.1">
    <property type="nucleotide sequence ID" value="NZ_BMRL01000005.1"/>
</dbReference>